<keyword evidence="3" id="KW-0862">Zinc</keyword>
<protein>
    <submittedName>
        <fullName evidence="7">Transposase, MuDR, MULE transposase domain protein</fullName>
    </submittedName>
</protein>
<evidence type="ECO:0000259" key="6">
    <source>
        <dbReference type="PROSITE" id="PS50966"/>
    </source>
</evidence>
<dbReference type="Pfam" id="PF04434">
    <property type="entry name" value="SWIM"/>
    <property type="match status" value="1"/>
</dbReference>
<evidence type="ECO:0000256" key="4">
    <source>
        <dbReference type="PROSITE-ProRule" id="PRU00325"/>
    </source>
</evidence>
<proteinExistence type="predicted"/>
<gene>
    <name evidence="7" type="ORF">Tco_1093187</name>
</gene>
<reference evidence="7" key="2">
    <citation type="submission" date="2022-01" db="EMBL/GenBank/DDBJ databases">
        <authorList>
            <person name="Yamashiro T."/>
            <person name="Shiraishi A."/>
            <person name="Satake H."/>
            <person name="Nakayama K."/>
        </authorList>
    </citation>
    <scope>NUCLEOTIDE SEQUENCE</scope>
</reference>
<evidence type="ECO:0000313" key="8">
    <source>
        <dbReference type="Proteomes" id="UP001151760"/>
    </source>
</evidence>
<name>A0ABQ5ID92_9ASTR</name>
<evidence type="ECO:0000313" key="7">
    <source>
        <dbReference type="EMBL" id="GJT97669.1"/>
    </source>
</evidence>
<dbReference type="EMBL" id="BQNB010020600">
    <property type="protein sequence ID" value="GJT97669.1"/>
    <property type="molecule type" value="Genomic_DNA"/>
</dbReference>
<evidence type="ECO:0000256" key="3">
    <source>
        <dbReference type="ARBA" id="ARBA00022833"/>
    </source>
</evidence>
<keyword evidence="8" id="KW-1185">Reference proteome</keyword>
<reference evidence="7" key="1">
    <citation type="journal article" date="2022" name="Int. J. Mol. Sci.">
        <title>Draft Genome of Tanacetum Coccineum: Genomic Comparison of Closely Related Tanacetum-Family Plants.</title>
        <authorList>
            <person name="Yamashiro T."/>
            <person name="Shiraishi A."/>
            <person name="Nakayama K."/>
            <person name="Satake H."/>
        </authorList>
    </citation>
    <scope>NUCLEOTIDE SEQUENCE</scope>
</reference>
<feature type="region of interest" description="Disordered" evidence="5">
    <location>
        <begin position="103"/>
        <end position="126"/>
    </location>
</feature>
<feature type="domain" description="SWIM-type" evidence="6">
    <location>
        <begin position="23"/>
        <end position="57"/>
    </location>
</feature>
<keyword evidence="2 4" id="KW-0863">Zinc-finger</keyword>
<dbReference type="PANTHER" id="PTHR31973">
    <property type="entry name" value="POLYPROTEIN, PUTATIVE-RELATED"/>
    <property type="match status" value="1"/>
</dbReference>
<dbReference type="InterPro" id="IPR007527">
    <property type="entry name" value="Znf_SWIM"/>
</dbReference>
<dbReference type="InterPro" id="IPR006564">
    <property type="entry name" value="Znf_PMZ"/>
</dbReference>
<evidence type="ECO:0000256" key="5">
    <source>
        <dbReference type="SAM" id="MobiDB-lite"/>
    </source>
</evidence>
<dbReference type="Proteomes" id="UP001151760">
    <property type="component" value="Unassembled WGS sequence"/>
</dbReference>
<dbReference type="PANTHER" id="PTHR31973:SF187">
    <property type="entry name" value="MUTATOR TRANSPOSASE MUDRA PROTEIN"/>
    <property type="match status" value="1"/>
</dbReference>
<organism evidence="7 8">
    <name type="scientific">Tanacetum coccineum</name>
    <dbReference type="NCBI Taxonomy" id="301880"/>
    <lineage>
        <taxon>Eukaryota</taxon>
        <taxon>Viridiplantae</taxon>
        <taxon>Streptophyta</taxon>
        <taxon>Embryophyta</taxon>
        <taxon>Tracheophyta</taxon>
        <taxon>Spermatophyta</taxon>
        <taxon>Magnoliopsida</taxon>
        <taxon>eudicotyledons</taxon>
        <taxon>Gunneridae</taxon>
        <taxon>Pentapetalae</taxon>
        <taxon>asterids</taxon>
        <taxon>campanulids</taxon>
        <taxon>Asterales</taxon>
        <taxon>Asteraceae</taxon>
        <taxon>Asteroideae</taxon>
        <taxon>Anthemideae</taxon>
        <taxon>Anthemidinae</taxon>
        <taxon>Tanacetum</taxon>
    </lineage>
</organism>
<dbReference type="PROSITE" id="PS50966">
    <property type="entry name" value="ZF_SWIM"/>
    <property type="match status" value="1"/>
</dbReference>
<accession>A0ABQ5ID92</accession>
<evidence type="ECO:0000256" key="2">
    <source>
        <dbReference type="ARBA" id="ARBA00022771"/>
    </source>
</evidence>
<keyword evidence="1" id="KW-0479">Metal-binding</keyword>
<comment type="caution">
    <text evidence="7">The sequence shown here is derived from an EMBL/GenBank/DDBJ whole genome shotgun (WGS) entry which is preliminary data.</text>
</comment>
<dbReference type="SMART" id="SM00575">
    <property type="entry name" value="ZnF_PMZ"/>
    <property type="match status" value="1"/>
</dbReference>
<evidence type="ECO:0000256" key="1">
    <source>
        <dbReference type="ARBA" id="ARBA00022723"/>
    </source>
</evidence>
<sequence length="246" mass="28841">MKSTKWVVKGVNEYQYEVSDGQYIREVNLQAGTCECRKWQLSGIPCGHVIAVTRFLGLTDCVQYVSDWFKKPKYQGTYSESIHFLGNMQQWEFPQNIQKAIPPRMDNPQPGRPKNTKRIQSQGEEPRVIHCSRCTQAGHRRDQCNKPFVVEPPGNIRTQNVQDILRNNEPSFYDPNQHYDNTFHTFNQYTTQPYDQHFTNTSQAYDGHQTESSQMYEQYNSQQYDVQHLDDLNTNGSNSWFNYFGQ</sequence>